<dbReference type="Proteomes" id="UP001296706">
    <property type="component" value="Unassembled WGS sequence"/>
</dbReference>
<dbReference type="SUPFAM" id="SSF51197">
    <property type="entry name" value="Clavaminate synthase-like"/>
    <property type="match status" value="1"/>
</dbReference>
<dbReference type="InterPro" id="IPR005123">
    <property type="entry name" value="Oxoglu/Fe-dep_dioxygenase_dom"/>
</dbReference>
<accession>A0ABX1RIT5</accession>
<feature type="domain" description="Fe2OG dioxygenase" evidence="8">
    <location>
        <begin position="184"/>
        <end position="285"/>
    </location>
</feature>
<proteinExistence type="inferred from homology"/>
<dbReference type="EMBL" id="JAAXKY010000080">
    <property type="protein sequence ID" value="NMH79854.1"/>
    <property type="molecule type" value="Genomic_DNA"/>
</dbReference>
<evidence type="ECO:0000256" key="6">
    <source>
        <dbReference type="ARBA" id="ARBA00023194"/>
    </source>
</evidence>
<comment type="similarity">
    <text evidence="2 7">Belongs to the iron/ascorbate-dependent oxidoreductase family.</text>
</comment>
<evidence type="ECO:0000313" key="9">
    <source>
        <dbReference type="EMBL" id="NMH79854.1"/>
    </source>
</evidence>
<dbReference type="Pfam" id="PF03171">
    <property type="entry name" value="2OG-FeII_Oxy"/>
    <property type="match status" value="1"/>
</dbReference>
<dbReference type="InterPro" id="IPR027443">
    <property type="entry name" value="IPNS-like_sf"/>
</dbReference>
<dbReference type="PANTHER" id="PTHR10209">
    <property type="entry name" value="OXIDOREDUCTASE, 2OG-FE II OXYGENASE FAMILY PROTEIN"/>
    <property type="match status" value="1"/>
</dbReference>
<sequence>MTENVTVPPVEGATLPVVDLSRFRDPTADREAFLTELRRAAHEVGFFYVTGHGVPEAVTDGILDAAKEFFALPVEQRLEIENIHSPQFRGYTRVGTEQTGGNADWREQIDIGPERAAVDTRPGDPDWVRLIGPNQWPSALPDLRERVLTWQDEALRVTREVLRALSVALGQDEAYFDAWFDDESSLHVKIVHYPGRPTPADDQGVGAHKDYGYLTLLQQDEVGGLQVLAPGGGWIDAAPMPGAFVVNIGEMLEIATQGYLTATRHRVLSPAAGVDRYSVPFFLGPRLDAVVAPLDLPPQLAAAATGVSADPDNPLLAAFGENALVGWLRSHPRVAQKWWADVLARQA</sequence>
<dbReference type="Gene3D" id="2.60.120.330">
    <property type="entry name" value="B-lactam Antibiotic, Isopenicillin N Synthase, Chain"/>
    <property type="match status" value="1"/>
</dbReference>
<dbReference type="PANTHER" id="PTHR10209:SF885">
    <property type="entry name" value="2OG-FE(II) OXYGENASE FAMILY, PUTATIVE (AFU_ORTHOLOGUE AFUA_2G00750)-RELATED"/>
    <property type="match status" value="1"/>
</dbReference>
<gene>
    <name evidence="9" type="ORF">HF577_22525</name>
</gene>
<dbReference type="Pfam" id="PF14226">
    <property type="entry name" value="DIOX_N"/>
    <property type="match status" value="1"/>
</dbReference>
<dbReference type="InterPro" id="IPR026992">
    <property type="entry name" value="DIOX_N"/>
</dbReference>
<dbReference type="PROSITE" id="PS51471">
    <property type="entry name" value="FE2OG_OXY"/>
    <property type="match status" value="1"/>
</dbReference>
<evidence type="ECO:0000256" key="3">
    <source>
        <dbReference type="ARBA" id="ARBA00022723"/>
    </source>
</evidence>
<organism evidence="9 10">
    <name type="scientific">Pseudonocardia xinjiangensis</name>
    <dbReference type="NCBI Taxonomy" id="75289"/>
    <lineage>
        <taxon>Bacteria</taxon>
        <taxon>Bacillati</taxon>
        <taxon>Actinomycetota</taxon>
        <taxon>Actinomycetes</taxon>
        <taxon>Pseudonocardiales</taxon>
        <taxon>Pseudonocardiaceae</taxon>
        <taxon>Pseudonocardia</taxon>
    </lineage>
</organism>
<reference evidence="9 10" key="1">
    <citation type="submission" date="2020-04" db="EMBL/GenBank/DDBJ databases">
        <authorList>
            <person name="Klaysubun C."/>
            <person name="Duangmal K."/>
            <person name="Lipun K."/>
        </authorList>
    </citation>
    <scope>NUCLEOTIDE SEQUENCE [LARGE SCALE GENOMIC DNA]</scope>
    <source>
        <strain evidence="9 10">JCM 11839</strain>
    </source>
</reference>
<name>A0ABX1RIT5_9PSEU</name>
<dbReference type="RefSeq" id="WP_169397914.1">
    <property type="nucleotide sequence ID" value="NZ_BAAAJH010000009.1"/>
</dbReference>
<evidence type="ECO:0000259" key="8">
    <source>
        <dbReference type="PROSITE" id="PS51471"/>
    </source>
</evidence>
<keyword evidence="3 7" id="KW-0479">Metal-binding</keyword>
<comment type="pathway">
    <text evidence="1">Antibiotic biosynthesis.</text>
</comment>
<evidence type="ECO:0000256" key="7">
    <source>
        <dbReference type="RuleBase" id="RU003682"/>
    </source>
</evidence>
<keyword evidence="4 7" id="KW-0560">Oxidoreductase</keyword>
<evidence type="ECO:0000313" key="10">
    <source>
        <dbReference type="Proteomes" id="UP001296706"/>
    </source>
</evidence>
<evidence type="ECO:0000256" key="1">
    <source>
        <dbReference type="ARBA" id="ARBA00004792"/>
    </source>
</evidence>
<dbReference type="InterPro" id="IPR044861">
    <property type="entry name" value="IPNS-like_FE2OG_OXY"/>
</dbReference>
<comment type="caution">
    <text evidence="9">The sequence shown here is derived from an EMBL/GenBank/DDBJ whole genome shotgun (WGS) entry which is preliminary data.</text>
</comment>
<dbReference type="PRINTS" id="PR00682">
    <property type="entry name" value="IPNSYNTHASE"/>
</dbReference>
<keyword evidence="6" id="KW-0045">Antibiotic biosynthesis</keyword>
<evidence type="ECO:0000256" key="5">
    <source>
        <dbReference type="ARBA" id="ARBA00023004"/>
    </source>
</evidence>
<evidence type="ECO:0000256" key="2">
    <source>
        <dbReference type="ARBA" id="ARBA00008056"/>
    </source>
</evidence>
<keyword evidence="5 7" id="KW-0408">Iron</keyword>
<keyword evidence="10" id="KW-1185">Reference proteome</keyword>
<evidence type="ECO:0000256" key="4">
    <source>
        <dbReference type="ARBA" id="ARBA00023002"/>
    </source>
</evidence>
<protein>
    <submittedName>
        <fullName evidence="9">Isopenicillin N synthase family oxygenase</fullName>
    </submittedName>
</protein>